<dbReference type="KEGG" id="sfc:Spiaf_2396"/>
<protein>
    <submittedName>
        <fullName evidence="5">Transcriptional regulator</fullName>
    </submittedName>
</protein>
<name>H9ULN4_SPIAZ</name>
<dbReference type="InterPro" id="IPR046335">
    <property type="entry name" value="LacI/GalR-like_sensor"/>
</dbReference>
<evidence type="ECO:0000256" key="1">
    <source>
        <dbReference type="ARBA" id="ARBA00023015"/>
    </source>
</evidence>
<dbReference type="PATRIC" id="fig|889378.3.peg.2370"/>
<dbReference type="AlphaFoldDB" id="H9ULN4"/>
<evidence type="ECO:0000256" key="2">
    <source>
        <dbReference type="ARBA" id="ARBA00023125"/>
    </source>
</evidence>
<sequence>MRQPDHAARIDRNTIAAEAGVSTATVSRVFNNPDSVSHERRQRVLAAAHRLGYAPNKFASALARKTTGRLLWLDGRKLSAHDPDNAAFYASLYTDALESALEVIAATTFHLEIGAPHAGSISPEEYDGILVFDIDNIQQAVKLAGSGVPLVCGHHVAHFPRGECFAVDNTAGGRLLAEHLAGLGHRRIAWVTGKTAEISSHRDRQNGIAGIFPDSQLQIIDGQLGPAGGAAAARQLLPEILAGKITAIIAVNDLTAFGLVQELRHRGVAIPAQVSVAACDNLPILQLLPMRLTTLDLQLPVLYRAAAERLLQIPAQPGLVQDSLRLFPPVLIPGDSTAVPAKCPRPAT</sequence>
<evidence type="ECO:0000313" key="5">
    <source>
        <dbReference type="EMBL" id="AFG38427.1"/>
    </source>
</evidence>
<reference evidence="6" key="1">
    <citation type="journal article" date="2013" name="Stand. Genomic Sci.">
        <title>Complete genome sequence of the halophilic bacterium Spirochaeta africana type strain (Z-7692(T)) from the alkaline Lake Magadi in the East African Rift.</title>
        <authorList>
            <person name="Liolos K."/>
            <person name="Abt B."/>
            <person name="Scheuner C."/>
            <person name="Teshima H."/>
            <person name="Held B."/>
            <person name="Lapidus A."/>
            <person name="Nolan M."/>
            <person name="Lucas S."/>
            <person name="Deshpande S."/>
            <person name="Cheng J.F."/>
            <person name="Tapia R."/>
            <person name="Goodwin L.A."/>
            <person name="Pitluck S."/>
            <person name="Pagani I."/>
            <person name="Ivanova N."/>
            <person name="Mavromatis K."/>
            <person name="Mikhailova N."/>
            <person name="Huntemann M."/>
            <person name="Pati A."/>
            <person name="Chen A."/>
            <person name="Palaniappan K."/>
            <person name="Land M."/>
            <person name="Rohde M."/>
            <person name="Tindall B.J."/>
            <person name="Detter J.C."/>
            <person name="Goker M."/>
            <person name="Bristow J."/>
            <person name="Eisen J.A."/>
            <person name="Markowitz V."/>
            <person name="Hugenholtz P."/>
            <person name="Woyke T."/>
            <person name="Klenk H.P."/>
            <person name="Kyrpides N.C."/>
        </authorList>
    </citation>
    <scope>NUCLEOTIDE SEQUENCE</scope>
    <source>
        <strain evidence="6">ATCC 700263 / DSM 8902 / Z-7692</strain>
    </source>
</reference>
<dbReference type="Proteomes" id="UP000007383">
    <property type="component" value="Chromosome"/>
</dbReference>
<feature type="domain" description="HTH lacI-type" evidence="4">
    <location>
        <begin position="15"/>
        <end position="64"/>
    </location>
</feature>
<evidence type="ECO:0000313" key="6">
    <source>
        <dbReference type="Proteomes" id="UP000007383"/>
    </source>
</evidence>
<keyword evidence="1" id="KW-0805">Transcription regulation</keyword>
<dbReference type="HOGENOM" id="CLU_037628_6_2_12"/>
<keyword evidence="6" id="KW-1185">Reference proteome</keyword>
<accession>H9ULN4</accession>
<dbReference type="PANTHER" id="PTHR30146:SF138">
    <property type="entry name" value="TRANSCRIPTIONAL REGULATORY PROTEIN"/>
    <property type="match status" value="1"/>
</dbReference>
<evidence type="ECO:0000259" key="4">
    <source>
        <dbReference type="PROSITE" id="PS50932"/>
    </source>
</evidence>
<dbReference type="EMBL" id="CP003282">
    <property type="protein sequence ID" value="AFG38427.1"/>
    <property type="molecule type" value="Genomic_DNA"/>
</dbReference>
<dbReference type="CDD" id="cd06267">
    <property type="entry name" value="PBP1_LacI_sugar_binding-like"/>
    <property type="match status" value="1"/>
</dbReference>
<dbReference type="RefSeq" id="WP_014456409.1">
    <property type="nucleotide sequence ID" value="NC_017098.1"/>
</dbReference>
<dbReference type="PANTHER" id="PTHR30146">
    <property type="entry name" value="LACI-RELATED TRANSCRIPTIONAL REPRESSOR"/>
    <property type="match status" value="1"/>
</dbReference>
<dbReference type="SUPFAM" id="SSF53822">
    <property type="entry name" value="Periplasmic binding protein-like I"/>
    <property type="match status" value="1"/>
</dbReference>
<dbReference type="Gene3D" id="3.40.50.2300">
    <property type="match status" value="2"/>
</dbReference>
<keyword evidence="3" id="KW-0804">Transcription</keyword>
<organism evidence="5 6">
    <name type="scientific">Spirochaeta africana (strain ATCC 700263 / DSM 8902 / Z-7692)</name>
    <dbReference type="NCBI Taxonomy" id="889378"/>
    <lineage>
        <taxon>Bacteria</taxon>
        <taxon>Pseudomonadati</taxon>
        <taxon>Spirochaetota</taxon>
        <taxon>Spirochaetia</taxon>
        <taxon>Spirochaetales</taxon>
        <taxon>Spirochaetaceae</taxon>
        <taxon>Spirochaeta</taxon>
    </lineage>
</organism>
<dbReference type="InterPro" id="IPR028082">
    <property type="entry name" value="Peripla_BP_I"/>
</dbReference>
<dbReference type="eggNOG" id="COG1609">
    <property type="taxonomic scope" value="Bacteria"/>
</dbReference>
<dbReference type="Gene3D" id="1.10.260.40">
    <property type="entry name" value="lambda repressor-like DNA-binding domains"/>
    <property type="match status" value="1"/>
</dbReference>
<dbReference type="Pfam" id="PF13377">
    <property type="entry name" value="Peripla_BP_3"/>
    <property type="match status" value="1"/>
</dbReference>
<evidence type="ECO:0000256" key="3">
    <source>
        <dbReference type="ARBA" id="ARBA00023163"/>
    </source>
</evidence>
<dbReference type="STRING" id="889378.Spiaf_2396"/>
<dbReference type="SUPFAM" id="SSF47413">
    <property type="entry name" value="lambda repressor-like DNA-binding domains"/>
    <property type="match status" value="1"/>
</dbReference>
<keyword evidence="2" id="KW-0238">DNA-binding</keyword>
<dbReference type="SMART" id="SM00354">
    <property type="entry name" value="HTH_LACI"/>
    <property type="match status" value="1"/>
</dbReference>
<dbReference type="PROSITE" id="PS50932">
    <property type="entry name" value="HTH_LACI_2"/>
    <property type="match status" value="1"/>
</dbReference>
<dbReference type="OrthoDB" id="369169at2"/>
<dbReference type="CDD" id="cd01392">
    <property type="entry name" value="HTH_LacI"/>
    <property type="match status" value="1"/>
</dbReference>
<dbReference type="GO" id="GO:0000976">
    <property type="term" value="F:transcription cis-regulatory region binding"/>
    <property type="evidence" value="ECO:0007669"/>
    <property type="project" value="TreeGrafter"/>
</dbReference>
<gene>
    <name evidence="5" type="ordered locus">Spiaf_2396</name>
</gene>
<dbReference type="GO" id="GO:0003700">
    <property type="term" value="F:DNA-binding transcription factor activity"/>
    <property type="evidence" value="ECO:0007669"/>
    <property type="project" value="TreeGrafter"/>
</dbReference>
<dbReference type="InterPro" id="IPR000843">
    <property type="entry name" value="HTH_LacI"/>
</dbReference>
<dbReference type="InterPro" id="IPR010982">
    <property type="entry name" value="Lambda_DNA-bd_dom_sf"/>
</dbReference>
<proteinExistence type="predicted"/>
<dbReference type="Pfam" id="PF00356">
    <property type="entry name" value="LacI"/>
    <property type="match status" value="1"/>
</dbReference>